<comment type="caution">
    <text evidence="2">The sequence shown here is derived from an EMBL/GenBank/DDBJ whole genome shotgun (WGS) entry which is preliminary data.</text>
</comment>
<dbReference type="EMBL" id="LNYK01000033">
    <property type="protein sequence ID" value="KTD19669.1"/>
    <property type="molecule type" value="Genomic_DNA"/>
</dbReference>
<accession>A0A0W0VHR2</accession>
<dbReference type="PATRIC" id="fig|45068.5.peg.2001"/>
<dbReference type="Proteomes" id="UP000054997">
    <property type="component" value="Unassembled WGS sequence"/>
</dbReference>
<organism evidence="2 3">
    <name type="scientific">Legionella londiniensis</name>
    <dbReference type="NCBI Taxonomy" id="45068"/>
    <lineage>
        <taxon>Bacteria</taxon>
        <taxon>Pseudomonadati</taxon>
        <taxon>Pseudomonadota</taxon>
        <taxon>Gammaproteobacteria</taxon>
        <taxon>Legionellales</taxon>
        <taxon>Legionellaceae</taxon>
        <taxon>Legionella</taxon>
    </lineage>
</organism>
<feature type="transmembrane region" description="Helical" evidence="1">
    <location>
        <begin position="87"/>
        <end position="108"/>
    </location>
</feature>
<dbReference type="STRING" id="45068.Llon_1841"/>
<protein>
    <submittedName>
        <fullName evidence="2">Intracellular multiplication protein IcmV</fullName>
    </submittedName>
</protein>
<reference evidence="2 3" key="1">
    <citation type="submission" date="2015-11" db="EMBL/GenBank/DDBJ databases">
        <title>Genomic analysis of 38 Legionella species identifies large and diverse effector repertoires.</title>
        <authorList>
            <person name="Burstein D."/>
            <person name="Amaro F."/>
            <person name="Zusman T."/>
            <person name="Lifshitz Z."/>
            <person name="Cohen O."/>
            <person name="Gilbert J.A."/>
            <person name="Pupko T."/>
            <person name="Shuman H.A."/>
            <person name="Segal G."/>
        </authorList>
    </citation>
    <scope>NUCLEOTIDE SEQUENCE [LARGE SCALE GENOMIC DNA]</scope>
    <source>
        <strain evidence="2 3">ATCC 49505</strain>
    </source>
</reference>
<dbReference type="NCBIfam" id="NF038219">
    <property type="entry name" value="IcmV_IVB"/>
    <property type="match status" value="1"/>
</dbReference>
<gene>
    <name evidence="2" type="primary">icmV</name>
    <name evidence="2" type="ORF">Llon_1841</name>
</gene>
<keyword evidence="1" id="KW-1133">Transmembrane helix</keyword>
<proteinExistence type="predicted"/>
<dbReference type="AlphaFoldDB" id="A0A0W0VHR2"/>
<name>A0A0W0VHR2_9GAMM</name>
<keyword evidence="1" id="KW-0472">Membrane</keyword>
<evidence type="ECO:0000256" key="1">
    <source>
        <dbReference type="SAM" id="Phobius"/>
    </source>
</evidence>
<evidence type="ECO:0000313" key="3">
    <source>
        <dbReference type="Proteomes" id="UP000054997"/>
    </source>
</evidence>
<keyword evidence="1" id="KW-0812">Transmembrane</keyword>
<dbReference type="RefSeq" id="WP_337589092.1">
    <property type="nucleotide sequence ID" value="NZ_CAXYJD010000001.1"/>
</dbReference>
<sequence>MKCKSLLLKSEKIMKRKFGSRITNLLKRVLNIKAWLDWDRLKRFTRYLGLGFKKLFIIQIEPVQENFEAAKTRFNLTESDLLQRQKALFRLSLFMIAIALMVFSYAVYQLYFANIIAFLLSLVVLFIALVLAFRYHYWYYLIKKRKLGCSLHEWFTQGLMGNKE</sequence>
<evidence type="ECO:0000313" key="2">
    <source>
        <dbReference type="EMBL" id="KTD19669.1"/>
    </source>
</evidence>
<keyword evidence="3" id="KW-1185">Reference proteome</keyword>
<feature type="transmembrane region" description="Helical" evidence="1">
    <location>
        <begin position="114"/>
        <end position="137"/>
    </location>
</feature>